<evidence type="ECO:0000313" key="3">
    <source>
        <dbReference type="EMBL" id="KAF8788380.1"/>
    </source>
</evidence>
<dbReference type="Proteomes" id="UP000807504">
    <property type="component" value="Unassembled WGS sequence"/>
</dbReference>
<comment type="caution">
    <text evidence="3">The sequence shown here is derived from an EMBL/GenBank/DDBJ whole genome shotgun (WGS) entry which is preliminary data.</text>
</comment>
<feature type="compositionally biased region" description="Basic and acidic residues" evidence="1">
    <location>
        <begin position="892"/>
        <end position="926"/>
    </location>
</feature>
<feature type="compositionally biased region" description="Basic and acidic residues" evidence="1">
    <location>
        <begin position="568"/>
        <end position="579"/>
    </location>
</feature>
<gene>
    <name evidence="3" type="ORF">HNY73_009885</name>
</gene>
<evidence type="ECO:0000256" key="2">
    <source>
        <dbReference type="SAM" id="Phobius"/>
    </source>
</evidence>
<reference evidence="3" key="1">
    <citation type="journal article" date="2020" name="bioRxiv">
        <title>Chromosome-level reference genome of the European wasp spider Argiope bruennichi: a resource for studies on range expansion and evolutionary adaptation.</title>
        <authorList>
            <person name="Sheffer M.M."/>
            <person name="Hoppe A."/>
            <person name="Krehenwinkel H."/>
            <person name="Uhl G."/>
            <person name="Kuss A.W."/>
            <person name="Jensen L."/>
            <person name="Jensen C."/>
            <person name="Gillespie R.G."/>
            <person name="Hoff K.J."/>
            <person name="Prost S."/>
        </authorList>
    </citation>
    <scope>NUCLEOTIDE SEQUENCE</scope>
</reference>
<feature type="compositionally biased region" description="Basic residues" evidence="1">
    <location>
        <begin position="773"/>
        <end position="791"/>
    </location>
</feature>
<dbReference type="EMBL" id="JABXBU010000015">
    <property type="protein sequence ID" value="KAF8788380.1"/>
    <property type="molecule type" value="Genomic_DNA"/>
</dbReference>
<reference evidence="3" key="2">
    <citation type="submission" date="2020-06" db="EMBL/GenBank/DDBJ databases">
        <authorList>
            <person name="Sheffer M."/>
        </authorList>
    </citation>
    <scope>NUCLEOTIDE SEQUENCE</scope>
</reference>
<sequence length="926" mass="105863">MQSDKDISKRGLCNLYISKLKGNIPNKGVNLKLTLKIENPVEISDPSKRDVDKEKLKIYRLVAEHIGPSDAKTSNDSPKYDSVEFEEKKISAVQEVATSSPDVNQPAAKRFTRVYSESYHLPRAGTSNGHSTEVPSAKVLSENSDQEDDDELNPDYDAADIGFQEDAKNFQRVPSQMRMSTKIYKEEFVKSYVPTDKNSYYKEFYNQNYVPTKSKVYEIIENQGHSLANTYKERENDRPFAENYDEKSMHRAVRSTTYNNLSLRDFEKFLRIHNLKRNNNDSSALRKPAFKTELITQYSLPRTENVGNYSQARIINNTGGETIIEEDPMEIDIKTDPSTDKVNFRFLPYQGRNISQKVERKSLTSSEDGNKKSKKNKGKTSSDDSPVRVMLTENGLRETERSIDNQTLMLNFSYNKFPEIDDVFKITKPLLKIVRNPLKLAPLKLNPKPRDDTFVFVEKPFKSADSGNGVFYVEDTTERLEHRDTYFMQALKSNTIAVSFIMILIIVIIILFLYAVCSLGKNPQSCIYKKQDGRFHPGDGSEVTFYKRWWHYKFGKNPSAGCDETNPLEDKSSPFHQDSEESDLSEEGKLKNITNKMGNESIKDNWKCNMAIEKHHGFKNKKERPKSRIHSKRKTNSKSSGKGHHWGGKDEYDSDYFAENIAVVSNPKACFNFDEHNHEEQPTREHRNLFNIFRWMQKTLPSKNIEESNEESKFRRANKRAENYSDMKTTADPAASEVSAFDDSLGKILKCPKITRLPSADSDSDYDQPSRQKAQKASRQRRRSSLKKSKFRAPSCDLESIISYEADLSTDGGTSFGPNLKSDPENLKMKMMTTGEIKEIDEMLVGNDWNRRVYGADPFKATNDKAVAFSTAADATCRTSQDTSPLSVTTKESTRSLEKELGKSLHKAEDVIRRGKPLSKKEFNIK</sequence>
<feature type="region of interest" description="Disordered" evidence="1">
    <location>
        <begin position="563"/>
        <end position="593"/>
    </location>
</feature>
<proteinExistence type="predicted"/>
<feature type="compositionally biased region" description="Acidic residues" evidence="1">
    <location>
        <begin position="144"/>
        <end position="153"/>
    </location>
</feature>
<keyword evidence="2" id="KW-1133">Transmembrane helix</keyword>
<feature type="region of interest" description="Disordered" evidence="1">
    <location>
        <begin position="121"/>
        <end position="153"/>
    </location>
</feature>
<evidence type="ECO:0000313" key="4">
    <source>
        <dbReference type="Proteomes" id="UP000807504"/>
    </source>
</evidence>
<protein>
    <submittedName>
        <fullName evidence="3">Uncharacterized protein</fullName>
    </submittedName>
</protein>
<feature type="region of interest" description="Disordered" evidence="1">
    <location>
        <begin position="758"/>
        <end position="791"/>
    </location>
</feature>
<feature type="region of interest" description="Disordered" evidence="1">
    <location>
        <begin position="357"/>
        <end position="389"/>
    </location>
</feature>
<feature type="compositionally biased region" description="Basic residues" evidence="1">
    <location>
        <begin position="616"/>
        <end position="646"/>
    </location>
</feature>
<keyword evidence="2" id="KW-0472">Membrane</keyword>
<feature type="compositionally biased region" description="Polar residues" evidence="1">
    <location>
        <begin position="879"/>
        <end position="891"/>
    </location>
</feature>
<organism evidence="3 4">
    <name type="scientific">Argiope bruennichi</name>
    <name type="common">Wasp spider</name>
    <name type="synonym">Aranea bruennichi</name>
    <dbReference type="NCBI Taxonomy" id="94029"/>
    <lineage>
        <taxon>Eukaryota</taxon>
        <taxon>Metazoa</taxon>
        <taxon>Ecdysozoa</taxon>
        <taxon>Arthropoda</taxon>
        <taxon>Chelicerata</taxon>
        <taxon>Arachnida</taxon>
        <taxon>Araneae</taxon>
        <taxon>Araneomorphae</taxon>
        <taxon>Entelegynae</taxon>
        <taxon>Araneoidea</taxon>
        <taxon>Araneidae</taxon>
        <taxon>Argiope</taxon>
    </lineage>
</organism>
<feature type="region of interest" description="Disordered" evidence="1">
    <location>
        <begin position="614"/>
        <end position="648"/>
    </location>
</feature>
<feature type="region of interest" description="Disordered" evidence="1">
    <location>
        <begin position="879"/>
        <end position="926"/>
    </location>
</feature>
<feature type="compositionally biased region" description="Polar residues" evidence="1">
    <location>
        <begin position="125"/>
        <end position="134"/>
    </location>
</feature>
<dbReference type="AlphaFoldDB" id="A0A8T0FGF2"/>
<feature type="transmembrane region" description="Helical" evidence="2">
    <location>
        <begin position="496"/>
        <end position="516"/>
    </location>
</feature>
<name>A0A8T0FGF2_ARGBR</name>
<keyword evidence="2" id="KW-0812">Transmembrane</keyword>
<accession>A0A8T0FGF2</accession>
<evidence type="ECO:0000256" key="1">
    <source>
        <dbReference type="SAM" id="MobiDB-lite"/>
    </source>
</evidence>
<keyword evidence="4" id="KW-1185">Reference proteome</keyword>